<evidence type="ECO:0000256" key="2">
    <source>
        <dbReference type="ARBA" id="ARBA00022670"/>
    </source>
</evidence>
<comment type="caution">
    <text evidence="10">The sequence shown here is derived from an EMBL/GenBank/DDBJ whole genome shotgun (WGS) entry which is preliminary data.</text>
</comment>
<evidence type="ECO:0000256" key="5">
    <source>
        <dbReference type="ARBA" id="ARBA00022801"/>
    </source>
</evidence>
<feature type="active site" evidence="6">
    <location>
        <position position="277"/>
    </location>
</feature>
<evidence type="ECO:0000256" key="7">
    <source>
        <dbReference type="RuleBase" id="RU000454"/>
    </source>
</evidence>
<feature type="active site" evidence="6">
    <location>
        <position position="105"/>
    </location>
</feature>
<accession>A0A642V1J3</accession>
<dbReference type="InterPro" id="IPR021109">
    <property type="entry name" value="Peptidase_aspartic_dom_sf"/>
</dbReference>
<keyword evidence="5 7" id="KW-0378">Hydrolase</keyword>
<reference evidence="10" key="1">
    <citation type="journal article" date="2019" name="G3 (Bethesda)">
        <title>Genome Assemblies of Two Rare Opportunistic Yeast Pathogens: Diutina rugosa (syn. Candida rugosa) and Trichomonascus ciferrii (syn. Candida ciferrii).</title>
        <authorList>
            <person name="Mixao V."/>
            <person name="Saus E."/>
            <person name="Hansen A.P."/>
            <person name="Lass-Florl C."/>
            <person name="Gabaldon T."/>
        </authorList>
    </citation>
    <scope>NUCLEOTIDE SEQUENCE</scope>
    <source>
        <strain evidence="10">CBS 4856</strain>
    </source>
</reference>
<dbReference type="PROSITE" id="PS51767">
    <property type="entry name" value="PEPTIDASE_A1"/>
    <property type="match status" value="1"/>
</dbReference>
<organism evidence="10 11">
    <name type="scientific">Trichomonascus ciferrii</name>
    <dbReference type="NCBI Taxonomy" id="44093"/>
    <lineage>
        <taxon>Eukaryota</taxon>
        <taxon>Fungi</taxon>
        <taxon>Dikarya</taxon>
        <taxon>Ascomycota</taxon>
        <taxon>Saccharomycotina</taxon>
        <taxon>Dipodascomycetes</taxon>
        <taxon>Dipodascales</taxon>
        <taxon>Trichomonascaceae</taxon>
        <taxon>Trichomonascus</taxon>
        <taxon>Trichomonascus ciferrii complex</taxon>
    </lineage>
</organism>
<proteinExistence type="inferred from homology"/>
<feature type="chain" id="PRO_5024799287" description="Peptidase A1 domain-containing protein" evidence="8">
    <location>
        <begin position="21"/>
        <end position="420"/>
    </location>
</feature>
<feature type="signal peptide" evidence="8">
    <location>
        <begin position="1"/>
        <end position="20"/>
    </location>
</feature>
<evidence type="ECO:0000256" key="6">
    <source>
        <dbReference type="PIRSR" id="PIRSR601461-1"/>
    </source>
</evidence>
<evidence type="ECO:0000313" key="11">
    <source>
        <dbReference type="Proteomes" id="UP000761534"/>
    </source>
</evidence>
<evidence type="ECO:0000256" key="8">
    <source>
        <dbReference type="SAM" id="SignalP"/>
    </source>
</evidence>
<dbReference type="VEuPathDB" id="FungiDB:TRICI_004007"/>
<sequence length="420" mass="45411">MRLSITFAIILSLMVVLSWAAPTTQPRARVKRGAKGFVRIPIKHKFGEGMDNTVVVNKAKNYNSSEGLQVEQNAVAPATLKNHISYYSAEITVGTPGQTFHVNVDTGSSDLWVLDSSTGEDQSFDSSKSSSYNYKSGDFKIGYLQGSAEGDWITENVGIAGTTIKDQQMGLVKKQGAGKGILGVGLKGLESAKTKYPNVPQSLADQGDIMQNAYSLFLDDVEASSGSILFGAVQPSKWKGTLWTIPIKGENTISVEVNSIEIDGEEVYKGSFDTLLDSGTSLTYLEDGIVEQIAKKFNAKYSNEHKAYFTDERKDDDSVTYEFSGAKITVPSTEVLIDGKTYGGSNAPGKYMLTIVPYSQSSKYTILGDTFLRATYAVFDLDNKEVSLAQSSFDSSNGCVQVINGKVPGAIKAPNYHKGN</sequence>
<dbReference type="Proteomes" id="UP000761534">
    <property type="component" value="Unassembled WGS sequence"/>
</dbReference>
<feature type="domain" description="Peptidase A1" evidence="9">
    <location>
        <begin position="87"/>
        <end position="389"/>
    </location>
</feature>
<dbReference type="InterPro" id="IPR033121">
    <property type="entry name" value="PEPTIDASE_A1"/>
</dbReference>
<dbReference type="OrthoDB" id="771136at2759"/>
<keyword evidence="3 8" id="KW-0732">Signal</keyword>
<dbReference type="CDD" id="cd05474">
    <property type="entry name" value="SAP_like"/>
    <property type="match status" value="1"/>
</dbReference>
<keyword evidence="2 7" id="KW-0645">Protease</keyword>
<keyword evidence="11" id="KW-1185">Reference proteome</keyword>
<dbReference type="PANTHER" id="PTHR47966">
    <property type="entry name" value="BETA-SITE APP-CLEAVING ENZYME, ISOFORM A-RELATED"/>
    <property type="match status" value="1"/>
</dbReference>
<dbReference type="PRINTS" id="PR00792">
    <property type="entry name" value="PEPSIN"/>
</dbReference>
<evidence type="ECO:0000256" key="4">
    <source>
        <dbReference type="ARBA" id="ARBA00022750"/>
    </source>
</evidence>
<dbReference type="GO" id="GO:0006508">
    <property type="term" value="P:proteolysis"/>
    <property type="evidence" value="ECO:0007669"/>
    <property type="project" value="UniProtKB-KW"/>
</dbReference>
<dbReference type="InterPro" id="IPR001969">
    <property type="entry name" value="Aspartic_peptidase_AS"/>
</dbReference>
<dbReference type="PANTHER" id="PTHR47966:SF65">
    <property type="entry name" value="ASPARTIC-TYPE ENDOPEPTIDASE"/>
    <property type="match status" value="1"/>
</dbReference>
<gene>
    <name evidence="10" type="ORF">TRICI_004007</name>
</gene>
<protein>
    <recommendedName>
        <fullName evidence="9">Peptidase A1 domain-containing protein</fullName>
    </recommendedName>
</protein>
<name>A0A642V1J3_9ASCO</name>
<evidence type="ECO:0000256" key="1">
    <source>
        <dbReference type="ARBA" id="ARBA00007447"/>
    </source>
</evidence>
<dbReference type="AlphaFoldDB" id="A0A642V1J3"/>
<dbReference type="InterPro" id="IPR001461">
    <property type="entry name" value="Aspartic_peptidase_A1"/>
</dbReference>
<evidence type="ECO:0000259" key="9">
    <source>
        <dbReference type="PROSITE" id="PS51767"/>
    </source>
</evidence>
<dbReference type="PROSITE" id="PS00141">
    <property type="entry name" value="ASP_PROTEASE"/>
    <property type="match status" value="1"/>
</dbReference>
<comment type="similarity">
    <text evidence="1 7">Belongs to the peptidase A1 family.</text>
</comment>
<dbReference type="Pfam" id="PF00026">
    <property type="entry name" value="Asp"/>
    <property type="match status" value="1"/>
</dbReference>
<keyword evidence="4 7" id="KW-0064">Aspartyl protease</keyword>
<dbReference type="InterPro" id="IPR033876">
    <property type="entry name" value="SAP-like"/>
</dbReference>
<dbReference type="EMBL" id="SWFS01000299">
    <property type="protein sequence ID" value="KAA8910864.1"/>
    <property type="molecule type" value="Genomic_DNA"/>
</dbReference>
<dbReference type="Gene3D" id="2.40.70.10">
    <property type="entry name" value="Acid Proteases"/>
    <property type="match status" value="2"/>
</dbReference>
<evidence type="ECO:0000313" key="10">
    <source>
        <dbReference type="EMBL" id="KAA8910864.1"/>
    </source>
</evidence>
<evidence type="ECO:0000256" key="3">
    <source>
        <dbReference type="ARBA" id="ARBA00022729"/>
    </source>
</evidence>
<dbReference type="GO" id="GO:0004190">
    <property type="term" value="F:aspartic-type endopeptidase activity"/>
    <property type="evidence" value="ECO:0007669"/>
    <property type="project" value="UniProtKB-KW"/>
</dbReference>
<dbReference type="SUPFAM" id="SSF50630">
    <property type="entry name" value="Acid proteases"/>
    <property type="match status" value="1"/>
</dbReference>